<protein>
    <submittedName>
        <fullName evidence="2">Phage minor structural protein GP20</fullName>
    </submittedName>
</protein>
<keyword evidence="3" id="KW-1185">Reference proteome</keyword>
<reference evidence="2 3" key="1">
    <citation type="submission" date="2016-10" db="EMBL/GenBank/DDBJ databases">
        <authorList>
            <person name="de Groot N.N."/>
        </authorList>
    </citation>
    <scope>NUCLEOTIDE SEQUENCE [LARGE SCALE GENOMIC DNA]</scope>
    <source>
        <strain evidence="2 3">DSM 15827</strain>
    </source>
</reference>
<dbReference type="OrthoDB" id="2365850at2"/>
<evidence type="ECO:0000313" key="2">
    <source>
        <dbReference type="EMBL" id="SEQ75666.1"/>
    </source>
</evidence>
<dbReference type="STRING" id="137733.SAMN05421767_10628"/>
<accession>A0A1H9IM79</accession>
<dbReference type="RefSeq" id="WP_089746080.1">
    <property type="nucleotide sequence ID" value="NZ_FOGF01000006.1"/>
</dbReference>
<name>A0A1H9IM79_9LACT</name>
<gene>
    <name evidence="2" type="ORF">SAMN05421767_10628</name>
</gene>
<dbReference type="AlphaFoldDB" id="A0A1H9IM79"/>
<dbReference type="Proteomes" id="UP000198556">
    <property type="component" value="Unassembled WGS sequence"/>
</dbReference>
<evidence type="ECO:0000313" key="3">
    <source>
        <dbReference type="Proteomes" id="UP000198556"/>
    </source>
</evidence>
<keyword evidence="1" id="KW-0175">Coiled coil</keyword>
<evidence type="ECO:0000256" key="1">
    <source>
        <dbReference type="SAM" id="Coils"/>
    </source>
</evidence>
<dbReference type="EMBL" id="FOGF01000006">
    <property type="protein sequence ID" value="SEQ75666.1"/>
    <property type="molecule type" value="Genomic_DNA"/>
</dbReference>
<sequence length="193" mass="21175">MKREFLEQMGLDKTAIDSIMAEHGKTIGALKEEKETAEKEKEAAQMKAKQFEQEIKTRDADIENLQKTAKDNEELQGQLTTLQEKYNESNMNHAIAMALKGSVHDVDIVASQLDRSALKLGDDGTIDGLDAQVEALKETKGFLFIPAEDPASTSPEPAPQAHIVGATPKGTNAGQEVTPQQQWMDAFTADIQH</sequence>
<proteinExistence type="predicted"/>
<organism evidence="2 3">
    <name type="scientific">Granulicatella balaenopterae</name>
    <dbReference type="NCBI Taxonomy" id="137733"/>
    <lineage>
        <taxon>Bacteria</taxon>
        <taxon>Bacillati</taxon>
        <taxon>Bacillota</taxon>
        <taxon>Bacilli</taxon>
        <taxon>Lactobacillales</taxon>
        <taxon>Carnobacteriaceae</taxon>
        <taxon>Granulicatella</taxon>
    </lineage>
</organism>
<dbReference type="InterPro" id="IPR009636">
    <property type="entry name" value="SCAF"/>
</dbReference>
<dbReference type="SUPFAM" id="SSF57997">
    <property type="entry name" value="Tropomyosin"/>
    <property type="match status" value="1"/>
</dbReference>
<dbReference type="Pfam" id="PF06810">
    <property type="entry name" value="Phage_scaffold"/>
    <property type="match status" value="1"/>
</dbReference>
<feature type="coiled-coil region" evidence="1">
    <location>
        <begin position="20"/>
        <end position="92"/>
    </location>
</feature>